<dbReference type="PRINTS" id="PR00081">
    <property type="entry name" value="GDHRDH"/>
</dbReference>
<proteinExistence type="inferred from homology"/>
<evidence type="ECO:0000313" key="7">
    <source>
        <dbReference type="Proteomes" id="UP000893823"/>
    </source>
</evidence>
<dbReference type="Proteomes" id="UP000199482">
    <property type="component" value="Chromosome I"/>
</dbReference>
<reference evidence="5" key="2">
    <citation type="submission" date="2016-10" db="EMBL/GenBank/DDBJ databases">
        <authorList>
            <person name="de Groot N.N."/>
        </authorList>
    </citation>
    <scope>NUCLEOTIDE SEQUENCE [LARGE SCALE GENOMIC DNA]</scope>
    <source>
        <strain evidence="5">CPCC 202695</strain>
    </source>
</reference>
<dbReference type="Pfam" id="PF00106">
    <property type="entry name" value="adh_short"/>
    <property type="match status" value="1"/>
</dbReference>
<sequence>MTGAGGARRADPTARVAVVAGGTAGLGLAVARGLAADGWRVAVLARDQGRLGSVADELERAAGGPALGVRVDVADGAAVDAAADAVERALGPIDLWVTGPMVGIAGEFLDVASDDFERVTDVTYHGTVNGARAALARMVPRDRGHVVVLGSGVAHHGVPLMAAYSGAKAATRGFGEAVAAELRMRRSRVRLSMLDFPAIDTPQYRWIARAGLPHASRPLPIPFTPEACARAVLAVVRRPRLRTWVAEPTSIMALGGRFWPGGLDRFFARFGRRLQQSPRHDGDMLPDNLWEPTPGDVGTRGVYGREAVRWSPQLWAVTHRRAAGALAAAGIVWAAVRIADRARRSPRR</sequence>
<accession>A0A1H1M3D6</accession>
<dbReference type="InterPro" id="IPR057326">
    <property type="entry name" value="KR_dom"/>
</dbReference>
<keyword evidence="7" id="KW-1185">Reference proteome</keyword>
<dbReference type="EMBL" id="SODL02000005">
    <property type="protein sequence ID" value="MCP2368706.1"/>
    <property type="molecule type" value="Genomic_DNA"/>
</dbReference>
<evidence type="ECO:0000313" key="6">
    <source>
        <dbReference type="Proteomes" id="UP000199482"/>
    </source>
</evidence>
<dbReference type="PROSITE" id="PS00061">
    <property type="entry name" value="ADH_SHORT"/>
    <property type="match status" value="1"/>
</dbReference>
<evidence type="ECO:0000259" key="3">
    <source>
        <dbReference type="SMART" id="SM00822"/>
    </source>
</evidence>
<dbReference type="GO" id="GO:0016020">
    <property type="term" value="C:membrane"/>
    <property type="evidence" value="ECO:0007669"/>
    <property type="project" value="TreeGrafter"/>
</dbReference>
<organism evidence="5 6">
    <name type="scientific">Agromyces flavus</name>
    <dbReference type="NCBI Taxonomy" id="589382"/>
    <lineage>
        <taxon>Bacteria</taxon>
        <taxon>Bacillati</taxon>
        <taxon>Actinomycetota</taxon>
        <taxon>Actinomycetes</taxon>
        <taxon>Micrococcales</taxon>
        <taxon>Microbacteriaceae</taxon>
        <taxon>Agromyces</taxon>
    </lineage>
</organism>
<dbReference type="Gene3D" id="3.40.50.720">
    <property type="entry name" value="NAD(P)-binding Rossmann-like Domain"/>
    <property type="match status" value="1"/>
</dbReference>
<reference evidence="4" key="3">
    <citation type="submission" date="2022-06" db="EMBL/GenBank/DDBJ databases">
        <title>Genomic Encyclopedia of Type Strains, Phase III (KMG-III): the genomes of soil and plant-associated and newly described type strains.</title>
        <authorList>
            <person name="Whitman W."/>
        </authorList>
    </citation>
    <scope>NUCLEOTIDE SEQUENCE</scope>
    <source>
        <strain evidence="4">CPCC 202695</strain>
    </source>
</reference>
<feature type="domain" description="Ketoreductase" evidence="3">
    <location>
        <begin position="15"/>
        <end position="202"/>
    </location>
</feature>
<evidence type="ECO:0000256" key="2">
    <source>
        <dbReference type="ARBA" id="ARBA00023002"/>
    </source>
</evidence>
<reference evidence="6" key="1">
    <citation type="submission" date="2016-10" db="EMBL/GenBank/DDBJ databases">
        <authorList>
            <person name="Varghese N."/>
            <person name="Submissions S."/>
        </authorList>
    </citation>
    <scope>NUCLEOTIDE SEQUENCE [LARGE SCALE GENOMIC DNA]</scope>
    <source>
        <strain evidence="6">CPCC 202695</strain>
    </source>
</reference>
<dbReference type="GO" id="GO:0016491">
    <property type="term" value="F:oxidoreductase activity"/>
    <property type="evidence" value="ECO:0007669"/>
    <property type="project" value="UniProtKB-KW"/>
</dbReference>
<dbReference type="InterPro" id="IPR002347">
    <property type="entry name" value="SDR_fam"/>
</dbReference>
<evidence type="ECO:0000313" key="4">
    <source>
        <dbReference type="EMBL" id="MCP2368706.1"/>
    </source>
</evidence>
<evidence type="ECO:0000313" key="5">
    <source>
        <dbReference type="EMBL" id="SDR81291.1"/>
    </source>
</evidence>
<dbReference type="InterPro" id="IPR036291">
    <property type="entry name" value="NAD(P)-bd_dom_sf"/>
</dbReference>
<name>A0A1H1M3D6_9MICO</name>
<dbReference type="PANTHER" id="PTHR44196:SF1">
    <property type="entry name" value="DEHYDROGENASE_REDUCTASE SDR FAMILY MEMBER 7B"/>
    <property type="match status" value="1"/>
</dbReference>
<dbReference type="PANTHER" id="PTHR44196">
    <property type="entry name" value="DEHYDROGENASE/REDUCTASE SDR FAMILY MEMBER 7B"/>
    <property type="match status" value="1"/>
</dbReference>
<dbReference type="SUPFAM" id="SSF51735">
    <property type="entry name" value="NAD(P)-binding Rossmann-fold domains"/>
    <property type="match status" value="1"/>
</dbReference>
<dbReference type="STRING" id="589382.SAMN04489721_0336"/>
<dbReference type="SMART" id="SM00822">
    <property type="entry name" value="PKS_KR"/>
    <property type="match status" value="1"/>
</dbReference>
<gene>
    <name evidence="4" type="ORF">BCL57_002882</name>
    <name evidence="5" type="ORF">SAMN04489721_0336</name>
</gene>
<dbReference type="NCBIfam" id="NF005495">
    <property type="entry name" value="PRK07109.1"/>
    <property type="match status" value="1"/>
</dbReference>
<keyword evidence="2" id="KW-0560">Oxidoreductase</keyword>
<protein>
    <submittedName>
        <fullName evidence="4">NAD(P)-dependent dehydrogenase (Short-subunit alcohol dehydrogenase family)</fullName>
    </submittedName>
    <submittedName>
        <fullName evidence="5">Short-chain dehydrogenase</fullName>
    </submittedName>
</protein>
<dbReference type="InterPro" id="IPR020904">
    <property type="entry name" value="Sc_DH/Rdtase_CS"/>
</dbReference>
<comment type="similarity">
    <text evidence="1">Belongs to the short-chain dehydrogenases/reductases (SDR) family.</text>
</comment>
<evidence type="ECO:0000256" key="1">
    <source>
        <dbReference type="ARBA" id="ARBA00006484"/>
    </source>
</evidence>
<dbReference type="AlphaFoldDB" id="A0A1H1M3D6"/>
<dbReference type="EMBL" id="LT629755">
    <property type="protein sequence ID" value="SDR81291.1"/>
    <property type="molecule type" value="Genomic_DNA"/>
</dbReference>
<dbReference type="Proteomes" id="UP000893823">
    <property type="component" value="Unassembled WGS sequence"/>
</dbReference>
<dbReference type="RefSeq" id="WP_197675518.1">
    <property type="nucleotide sequence ID" value="NZ_BMDN01000005.1"/>
</dbReference>